<gene>
    <name evidence="2" type="ORF">C8D78_0745</name>
</gene>
<dbReference type="CDD" id="cd04182">
    <property type="entry name" value="GT_2_like_f"/>
    <property type="match status" value="1"/>
</dbReference>
<dbReference type="SUPFAM" id="SSF53448">
    <property type="entry name" value="Nucleotide-diphospho-sugar transferases"/>
    <property type="match status" value="1"/>
</dbReference>
<feature type="domain" description="MobA-like NTP transferase" evidence="1">
    <location>
        <begin position="20"/>
        <end position="205"/>
    </location>
</feature>
<proteinExistence type="predicted"/>
<dbReference type="Pfam" id="PF12804">
    <property type="entry name" value="NTP_transf_3"/>
    <property type="match status" value="1"/>
</dbReference>
<dbReference type="OrthoDB" id="285216at2"/>
<dbReference type="RefSeq" id="WP_120950475.1">
    <property type="nucleotide sequence ID" value="NZ_RBIR01000001.1"/>
</dbReference>
<reference evidence="2 3" key="1">
    <citation type="submission" date="2018-10" db="EMBL/GenBank/DDBJ databases">
        <title>Genomic Encyclopedia of Type Strains, Phase IV (KMG-IV): sequencing the most valuable type-strain genomes for metagenomic binning, comparative biology and taxonomic classification.</title>
        <authorList>
            <person name="Goeker M."/>
        </authorList>
    </citation>
    <scope>NUCLEOTIDE SEQUENCE [LARGE SCALE GENOMIC DNA]</scope>
    <source>
        <strain evidence="2 3">DSM 25586</strain>
    </source>
</reference>
<name>A0A495FMG2_9MICC</name>
<organism evidence="2 3">
    <name type="scientific">Arthrobacter oryzae</name>
    <dbReference type="NCBI Taxonomy" id="409290"/>
    <lineage>
        <taxon>Bacteria</taxon>
        <taxon>Bacillati</taxon>
        <taxon>Actinomycetota</taxon>
        <taxon>Actinomycetes</taxon>
        <taxon>Micrococcales</taxon>
        <taxon>Micrococcaceae</taxon>
        <taxon>Arthrobacter</taxon>
    </lineage>
</organism>
<evidence type="ECO:0000313" key="3">
    <source>
        <dbReference type="Proteomes" id="UP000276055"/>
    </source>
</evidence>
<dbReference type="Gene3D" id="3.90.550.10">
    <property type="entry name" value="Spore Coat Polysaccharide Biosynthesis Protein SpsA, Chain A"/>
    <property type="match status" value="1"/>
</dbReference>
<dbReference type="Proteomes" id="UP000276055">
    <property type="component" value="Unassembled WGS sequence"/>
</dbReference>
<dbReference type="PANTHER" id="PTHR43777">
    <property type="entry name" value="MOLYBDENUM COFACTOR CYTIDYLYLTRANSFERASE"/>
    <property type="match status" value="1"/>
</dbReference>
<dbReference type="PANTHER" id="PTHR43777:SF1">
    <property type="entry name" value="MOLYBDENUM COFACTOR CYTIDYLYLTRANSFERASE"/>
    <property type="match status" value="1"/>
</dbReference>
<keyword evidence="2" id="KW-0548">Nucleotidyltransferase</keyword>
<evidence type="ECO:0000313" key="2">
    <source>
        <dbReference type="EMBL" id="RKR30420.1"/>
    </source>
</evidence>
<dbReference type="InterPro" id="IPR025877">
    <property type="entry name" value="MobA-like_NTP_Trfase"/>
</dbReference>
<protein>
    <submittedName>
        <fullName evidence="2">Molybdenum cofactor cytidylyltransferase</fullName>
    </submittedName>
</protein>
<dbReference type="InterPro" id="IPR029044">
    <property type="entry name" value="Nucleotide-diphossugar_trans"/>
</dbReference>
<keyword evidence="2" id="KW-0808">Transferase</keyword>
<accession>A0A495FMG2</accession>
<dbReference type="GO" id="GO:0016779">
    <property type="term" value="F:nucleotidyltransferase activity"/>
    <property type="evidence" value="ECO:0007669"/>
    <property type="project" value="UniProtKB-KW"/>
</dbReference>
<evidence type="ECO:0000259" key="1">
    <source>
        <dbReference type="Pfam" id="PF12804"/>
    </source>
</evidence>
<comment type="caution">
    <text evidence="2">The sequence shown here is derived from an EMBL/GenBank/DDBJ whole genome shotgun (WGS) entry which is preliminary data.</text>
</comment>
<dbReference type="AlphaFoldDB" id="A0A495FMG2"/>
<dbReference type="EMBL" id="RBIR01000001">
    <property type="protein sequence ID" value="RKR30420.1"/>
    <property type="molecule type" value="Genomic_DNA"/>
</dbReference>
<sequence length="239" mass="24328">MPSRAELLGATGDPGTRTAGIILAAGASRRLGRPKHLLPYGPGVLLDAVLATVRDCALSQTLLVLGGAAAEVQRTVDTGGCDVVLNPDYGEGCASSIATALAAVRPDVDAVVLLLGDQPGIRAASVRAVLRALQPAGVGAAAAAVAAVAAGTVPTAQPVRPVQAGIAVCRYDDGVGHPLGFARRLFPDVAALHGDKAIWKLLDQRADDVVEVRVPGPVPPDVDTEEDYRHLLAGLRGVT</sequence>